<gene>
    <name evidence="1" type="ORF">QAD02_018156</name>
</gene>
<sequence>MLTESISTPNTSQSMESWSHISSEDFRKEATREVNINHQNGVFNAIPGTSNMSEVEVNLSQPNASQENGVQKVSSQLELSQNKLSDISSSPSDSTQLASLDSNILPMDLTTRKDSAMLELETRKEMHDTNIPSHVTFDFTQTKSTPTIPTTIEKRTCMSPLTSASAYSPNPISSTTQPATTSQLKSAHQKVSQILSPQIKVTQASTSRSNTISVPKCKAKSKIIVKRKNQVVRKGMKSKDKTIFELRQKLNNSLANSSTEFPGSLLFPFNLKL</sequence>
<keyword evidence="2" id="KW-1185">Reference proteome</keyword>
<reference evidence="1" key="1">
    <citation type="submission" date="2023-04" db="EMBL/GenBank/DDBJ databases">
        <title>A chromosome-level genome assembly of the parasitoid wasp Eretmocerus hayati.</title>
        <authorList>
            <person name="Zhong Y."/>
            <person name="Liu S."/>
            <person name="Liu Y."/>
        </authorList>
    </citation>
    <scope>NUCLEOTIDE SEQUENCE</scope>
    <source>
        <strain evidence="1">ZJU_SS_LIU_2023</strain>
    </source>
</reference>
<protein>
    <submittedName>
        <fullName evidence="1">Uncharacterized protein</fullName>
    </submittedName>
</protein>
<evidence type="ECO:0000313" key="2">
    <source>
        <dbReference type="Proteomes" id="UP001239111"/>
    </source>
</evidence>
<dbReference type="Proteomes" id="UP001239111">
    <property type="component" value="Chromosome 1"/>
</dbReference>
<accession>A0ACC2PGC8</accession>
<evidence type="ECO:0000313" key="1">
    <source>
        <dbReference type="EMBL" id="KAJ8682364.1"/>
    </source>
</evidence>
<dbReference type="EMBL" id="CM056741">
    <property type="protein sequence ID" value="KAJ8682364.1"/>
    <property type="molecule type" value="Genomic_DNA"/>
</dbReference>
<name>A0ACC2PGC8_9HYME</name>
<organism evidence="1 2">
    <name type="scientific">Eretmocerus hayati</name>
    <dbReference type="NCBI Taxonomy" id="131215"/>
    <lineage>
        <taxon>Eukaryota</taxon>
        <taxon>Metazoa</taxon>
        <taxon>Ecdysozoa</taxon>
        <taxon>Arthropoda</taxon>
        <taxon>Hexapoda</taxon>
        <taxon>Insecta</taxon>
        <taxon>Pterygota</taxon>
        <taxon>Neoptera</taxon>
        <taxon>Endopterygota</taxon>
        <taxon>Hymenoptera</taxon>
        <taxon>Apocrita</taxon>
        <taxon>Proctotrupomorpha</taxon>
        <taxon>Chalcidoidea</taxon>
        <taxon>Aphelinidae</taxon>
        <taxon>Aphelininae</taxon>
        <taxon>Eretmocerus</taxon>
    </lineage>
</organism>
<proteinExistence type="predicted"/>
<comment type="caution">
    <text evidence="1">The sequence shown here is derived from an EMBL/GenBank/DDBJ whole genome shotgun (WGS) entry which is preliminary data.</text>
</comment>